<name>A0A1J4JCH4_9EUKA</name>
<comment type="caution">
    <text evidence="3">The sequence shown here is derived from an EMBL/GenBank/DDBJ whole genome shotgun (WGS) entry which is preliminary data.</text>
</comment>
<dbReference type="GeneID" id="94829914"/>
<organism evidence="3 4">
    <name type="scientific">Tritrichomonas foetus</name>
    <dbReference type="NCBI Taxonomy" id="1144522"/>
    <lineage>
        <taxon>Eukaryota</taxon>
        <taxon>Metamonada</taxon>
        <taxon>Parabasalia</taxon>
        <taxon>Tritrichomonadida</taxon>
        <taxon>Tritrichomonadidae</taxon>
        <taxon>Tritrichomonas</taxon>
    </lineage>
</organism>
<keyword evidence="4" id="KW-1185">Reference proteome</keyword>
<feature type="compositionally biased region" description="Basic and acidic residues" evidence="2">
    <location>
        <begin position="411"/>
        <end position="420"/>
    </location>
</feature>
<dbReference type="GO" id="GO:0005829">
    <property type="term" value="C:cytosol"/>
    <property type="evidence" value="ECO:0007669"/>
    <property type="project" value="TreeGrafter"/>
</dbReference>
<feature type="region of interest" description="Disordered" evidence="2">
    <location>
        <begin position="390"/>
        <end position="420"/>
    </location>
</feature>
<dbReference type="Gene3D" id="2.20.110.10">
    <property type="entry name" value="Histone H3 K4-specific methyltransferase SET7/9 N-terminal domain"/>
    <property type="match status" value="3"/>
</dbReference>
<dbReference type="EMBL" id="MLAK01001182">
    <property type="protein sequence ID" value="OHS96369.1"/>
    <property type="molecule type" value="Genomic_DNA"/>
</dbReference>
<evidence type="ECO:0000256" key="1">
    <source>
        <dbReference type="ARBA" id="ARBA00022737"/>
    </source>
</evidence>
<dbReference type="Proteomes" id="UP000179807">
    <property type="component" value="Unassembled WGS sequence"/>
</dbReference>
<reference evidence="3" key="1">
    <citation type="submission" date="2016-10" db="EMBL/GenBank/DDBJ databases">
        <authorList>
            <person name="Benchimol M."/>
            <person name="Almeida L.G."/>
            <person name="Vasconcelos A.T."/>
            <person name="Perreira-Neves A."/>
            <person name="Rosa I.A."/>
            <person name="Tasca T."/>
            <person name="Bogo M.R."/>
            <person name="de Souza W."/>
        </authorList>
    </citation>
    <scope>NUCLEOTIDE SEQUENCE [LARGE SCALE GENOMIC DNA]</scope>
    <source>
        <strain evidence="3">K</strain>
    </source>
</reference>
<dbReference type="SUPFAM" id="SSF82185">
    <property type="entry name" value="Histone H3 K4-specific methyltransferase SET7/9 N-terminal domain"/>
    <property type="match status" value="2"/>
</dbReference>
<dbReference type="PANTHER" id="PTHR43215">
    <property type="entry name" value="RADIAL SPOKE HEAD 1 HOMOLOG"/>
    <property type="match status" value="1"/>
</dbReference>
<evidence type="ECO:0000256" key="2">
    <source>
        <dbReference type="SAM" id="MobiDB-lite"/>
    </source>
</evidence>
<evidence type="ECO:0000313" key="4">
    <source>
        <dbReference type="Proteomes" id="UP000179807"/>
    </source>
</evidence>
<dbReference type="VEuPathDB" id="TrichDB:TRFO_10047"/>
<dbReference type="Pfam" id="PF02493">
    <property type="entry name" value="MORN"/>
    <property type="match status" value="7"/>
</dbReference>
<keyword evidence="1" id="KW-0677">Repeat</keyword>
<evidence type="ECO:0000313" key="3">
    <source>
        <dbReference type="EMBL" id="OHS96369.1"/>
    </source>
</evidence>
<protein>
    <recommendedName>
        <fullName evidence="5">MORN repeat-containing protein 1</fullName>
    </recommendedName>
</protein>
<feature type="compositionally biased region" description="Low complexity" evidence="2">
    <location>
        <begin position="1"/>
        <end position="18"/>
    </location>
</feature>
<feature type="region of interest" description="Disordered" evidence="2">
    <location>
        <begin position="1"/>
        <end position="42"/>
    </location>
</feature>
<feature type="compositionally biased region" description="Polar residues" evidence="2">
    <location>
        <begin position="23"/>
        <end position="36"/>
    </location>
</feature>
<dbReference type="RefSeq" id="XP_068349506.1">
    <property type="nucleotide sequence ID" value="XM_068495210.1"/>
</dbReference>
<evidence type="ECO:0008006" key="5">
    <source>
        <dbReference type="Google" id="ProtNLM"/>
    </source>
</evidence>
<dbReference type="OrthoDB" id="423343at2759"/>
<sequence length="420" mass="46583">MTTRSTSSKAKTSSNTAAISRVSRISNAKNQHNTITPIVDPPPKYFGPKDLPHHGPNCQFVFPPKDDGMAIYEYPNEFFKYVGEWKNGKKHGKGRFFIGQNSYYEGEFKDGEINGVGDRYYPNGSHYHGDFVNGEFNGHGIYTDTATNEVYTGEFLNNRRHGEGELKMGDGTIYKGFFFNHKRHGDGEYTDPDGNNYKGEWNEGRIEGKGVMHYSNGDVYTGEFLNGKKNGKGTIEWAAKGLSYTGDWINDTCTYEPTSLTISDLPPITPGTTLSNIVISVVGGDGECGRKLRMTIEIGRIDPNTAQKKPVKGKKNEVVEHVPKFLVLNTETNDTFLDMVVEQGSVMVPPIPIPLEAENSTYSLLVIDLSEENPLPQIMMEFQFIASAAAAPTEKSSAKGRVSKRGANSRSSDRRTNTRK</sequence>
<dbReference type="PANTHER" id="PTHR43215:SF14">
    <property type="entry name" value="RADIAL SPOKE HEAD 1 HOMOLOG"/>
    <property type="match status" value="1"/>
</dbReference>
<proteinExistence type="predicted"/>
<dbReference type="AlphaFoldDB" id="A0A1J4JCH4"/>
<accession>A0A1J4JCH4</accession>
<dbReference type="SMART" id="SM00698">
    <property type="entry name" value="MORN"/>
    <property type="match status" value="7"/>
</dbReference>
<dbReference type="InterPro" id="IPR003409">
    <property type="entry name" value="MORN"/>
</dbReference>
<gene>
    <name evidence="3" type="ORF">TRFO_10047</name>
</gene>